<sequence length="79" mass="8975">MSDSHEHNSVKTTPLGEENKTLTRMRGVTTRCYNGPDKTLVLADIVASDCWTHDNDMEAGPRWLVQGRRWNCEALVLVF</sequence>
<evidence type="ECO:0000256" key="1">
    <source>
        <dbReference type="SAM" id="MobiDB-lite"/>
    </source>
</evidence>
<accession>A0A4D6MKZ5</accession>
<name>A0A4D6MKZ5_VIGUN</name>
<dbReference type="EMBL" id="CP039351">
    <property type="protein sequence ID" value="QCE00435.1"/>
    <property type="molecule type" value="Genomic_DNA"/>
</dbReference>
<feature type="region of interest" description="Disordered" evidence="1">
    <location>
        <begin position="1"/>
        <end position="20"/>
    </location>
</feature>
<protein>
    <submittedName>
        <fullName evidence="2">Uncharacterized protein</fullName>
    </submittedName>
</protein>
<dbReference type="AlphaFoldDB" id="A0A4D6MKZ5"/>
<reference evidence="2 3" key="1">
    <citation type="submission" date="2019-04" db="EMBL/GenBank/DDBJ databases">
        <title>An improved genome assembly and genetic linkage map for asparagus bean, Vigna unguiculata ssp. sesquipedialis.</title>
        <authorList>
            <person name="Xia Q."/>
            <person name="Zhang R."/>
            <person name="Dong Y."/>
        </authorList>
    </citation>
    <scope>NUCLEOTIDE SEQUENCE [LARGE SCALE GENOMIC DNA]</scope>
    <source>
        <tissue evidence="2">Leaf</tissue>
    </source>
</reference>
<evidence type="ECO:0000313" key="3">
    <source>
        <dbReference type="Proteomes" id="UP000501690"/>
    </source>
</evidence>
<dbReference type="Proteomes" id="UP000501690">
    <property type="component" value="Linkage Group LG7"/>
</dbReference>
<proteinExistence type="predicted"/>
<evidence type="ECO:0000313" key="2">
    <source>
        <dbReference type="EMBL" id="QCE00435.1"/>
    </source>
</evidence>
<organism evidence="2 3">
    <name type="scientific">Vigna unguiculata</name>
    <name type="common">Cowpea</name>
    <dbReference type="NCBI Taxonomy" id="3917"/>
    <lineage>
        <taxon>Eukaryota</taxon>
        <taxon>Viridiplantae</taxon>
        <taxon>Streptophyta</taxon>
        <taxon>Embryophyta</taxon>
        <taxon>Tracheophyta</taxon>
        <taxon>Spermatophyta</taxon>
        <taxon>Magnoliopsida</taxon>
        <taxon>eudicotyledons</taxon>
        <taxon>Gunneridae</taxon>
        <taxon>Pentapetalae</taxon>
        <taxon>rosids</taxon>
        <taxon>fabids</taxon>
        <taxon>Fabales</taxon>
        <taxon>Fabaceae</taxon>
        <taxon>Papilionoideae</taxon>
        <taxon>50 kb inversion clade</taxon>
        <taxon>NPAAA clade</taxon>
        <taxon>indigoferoid/millettioid clade</taxon>
        <taxon>Phaseoleae</taxon>
        <taxon>Vigna</taxon>
    </lineage>
</organism>
<keyword evidence="3" id="KW-1185">Reference proteome</keyword>
<gene>
    <name evidence="2" type="ORF">DEO72_LG7g1725</name>
</gene>